<feature type="domain" description="HTH araC/xylS-type" evidence="5">
    <location>
        <begin position="175"/>
        <end position="257"/>
    </location>
</feature>
<dbReference type="SUPFAM" id="SSF46689">
    <property type="entry name" value="Homeodomain-like"/>
    <property type="match status" value="1"/>
</dbReference>
<dbReference type="InterPro" id="IPR018060">
    <property type="entry name" value="HTH_AraC"/>
</dbReference>
<dbReference type="InterPro" id="IPR020449">
    <property type="entry name" value="Tscrpt_reg_AraC-type_HTH"/>
</dbReference>
<keyword evidence="3" id="KW-0010">Activator</keyword>
<name>A0ABS7PJV1_9SPHN</name>
<sequence>MAKPWTDPDDYDHAPRPVVAIGNDYPPSFELAPHRHGRGQLLYAASGVVVATTPQGVWIAPPERAVWIPAGIMHAVRMVGPVSTRSLLLNATASRALGGDCMVLAVSPLLRSLLAVSVDIDPNYEMAGRDGLVMALIVAELERAPRIPLAVPFPASVALARLCHDFLETPAPHDTIDDWATRLGMERRTFTRTFRRETGMSFGEWRQQACLLVALPRLATGAPITAIAMDLGYDSPAAFSTMFKRLLGISPARYRADRSATG</sequence>
<dbReference type="Pfam" id="PF12833">
    <property type="entry name" value="HTH_18"/>
    <property type="match status" value="1"/>
</dbReference>
<dbReference type="Gene3D" id="2.60.120.10">
    <property type="entry name" value="Jelly Rolls"/>
    <property type="match status" value="1"/>
</dbReference>
<evidence type="ECO:0000256" key="3">
    <source>
        <dbReference type="ARBA" id="ARBA00023159"/>
    </source>
</evidence>
<dbReference type="PANTHER" id="PTHR11019">
    <property type="entry name" value="HTH-TYPE TRANSCRIPTIONAL REGULATOR NIMR"/>
    <property type="match status" value="1"/>
</dbReference>
<evidence type="ECO:0000256" key="2">
    <source>
        <dbReference type="ARBA" id="ARBA00023125"/>
    </source>
</evidence>
<gene>
    <name evidence="6" type="ORF">K7G82_04495</name>
</gene>
<dbReference type="EMBL" id="JAINVV010000003">
    <property type="protein sequence ID" value="MBY8821538.1"/>
    <property type="molecule type" value="Genomic_DNA"/>
</dbReference>
<evidence type="ECO:0000313" key="6">
    <source>
        <dbReference type="EMBL" id="MBY8821538.1"/>
    </source>
</evidence>
<dbReference type="PANTHER" id="PTHR11019:SF159">
    <property type="entry name" value="TRANSCRIPTIONAL REGULATOR-RELATED"/>
    <property type="match status" value="1"/>
</dbReference>
<keyword evidence="2" id="KW-0238">DNA-binding</keyword>
<dbReference type="Gene3D" id="1.10.10.60">
    <property type="entry name" value="Homeodomain-like"/>
    <property type="match status" value="2"/>
</dbReference>
<evidence type="ECO:0000259" key="5">
    <source>
        <dbReference type="PROSITE" id="PS01124"/>
    </source>
</evidence>
<dbReference type="Pfam" id="PF02311">
    <property type="entry name" value="AraC_binding"/>
    <property type="match status" value="1"/>
</dbReference>
<reference evidence="6 7" key="1">
    <citation type="submission" date="2021-08" db="EMBL/GenBank/DDBJ databases">
        <authorList>
            <person name="Tuo L."/>
        </authorList>
    </citation>
    <scope>NUCLEOTIDE SEQUENCE [LARGE SCALE GENOMIC DNA]</scope>
    <source>
        <strain evidence="6 7">JCM 31229</strain>
    </source>
</reference>
<proteinExistence type="predicted"/>
<dbReference type="PRINTS" id="PR00032">
    <property type="entry name" value="HTHARAC"/>
</dbReference>
<keyword evidence="4" id="KW-0804">Transcription</keyword>
<dbReference type="RefSeq" id="WP_222988650.1">
    <property type="nucleotide sequence ID" value="NZ_JAINVV010000003.1"/>
</dbReference>
<dbReference type="Proteomes" id="UP000706039">
    <property type="component" value="Unassembled WGS sequence"/>
</dbReference>
<dbReference type="InterPro" id="IPR014710">
    <property type="entry name" value="RmlC-like_jellyroll"/>
</dbReference>
<organism evidence="6 7">
    <name type="scientific">Sphingomonas colocasiae</name>
    <dbReference type="NCBI Taxonomy" id="1848973"/>
    <lineage>
        <taxon>Bacteria</taxon>
        <taxon>Pseudomonadati</taxon>
        <taxon>Pseudomonadota</taxon>
        <taxon>Alphaproteobacteria</taxon>
        <taxon>Sphingomonadales</taxon>
        <taxon>Sphingomonadaceae</taxon>
        <taxon>Sphingomonas</taxon>
    </lineage>
</organism>
<dbReference type="InterPro" id="IPR011051">
    <property type="entry name" value="RmlC_Cupin_sf"/>
</dbReference>
<protein>
    <submittedName>
        <fullName evidence="6">Helix-turn-helix transcriptional regulator</fullName>
    </submittedName>
</protein>
<dbReference type="SMART" id="SM00342">
    <property type="entry name" value="HTH_ARAC"/>
    <property type="match status" value="1"/>
</dbReference>
<accession>A0ABS7PJV1</accession>
<keyword evidence="7" id="KW-1185">Reference proteome</keyword>
<comment type="caution">
    <text evidence="6">The sequence shown here is derived from an EMBL/GenBank/DDBJ whole genome shotgun (WGS) entry which is preliminary data.</text>
</comment>
<dbReference type="PROSITE" id="PS01124">
    <property type="entry name" value="HTH_ARAC_FAMILY_2"/>
    <property type="match status" value="1"/>
</dbReference>
<dbReference type="InterPro" id="IPR003313">
    <property type="entry name" value="AraC-bd"/>
</dbReference>
<dbReference type="CDD" id="cd06124">
    <property type="entry name" value="cupin_NimR-like_N"/>
    <property type="match status" value="1"/>
</dbReference>
<evidence type="ECO:0000256" key="4">
    <source>
        <dbReference type="ARBA" id="ARBA00023163"/>
    </source>
</evidence>
<evidence type="ECO:0000256" key="1">
    <source>
        <dbReference type="ARBA" id="ARBA00023015"/>
    </source>
</evidence>
<keyword evidence="1" id="KW-0805">Transcription regulation</keyword>
<evidence type="ECO:0000313" key="7">
    <source>
        <dbReference type="Proteomes" id="UP000706039"/>
    </source>
</evidence>
<dbReference type="SUPFAM" id="SSF51182">
    <property type="entry name" value="RmlC-like cupins"/>
    <property type="match status" value="1"/>
</dbReference>
<dbReference type="InterPro" id="IPR009057">
    <property type="entry name" value="Homeodomain-like_sf"/>
</dbReference>